<comment type="similarity">
    <text evidence="1">Belongs to the multicopper oxidase family.</text>
</comment>
<proteinExistence type="inferred from homology"/>
<dbReference type="InterPro" id="IPR002355">
    <property type="entry name" value="Cu_oxidase_Cu_BS"/>
</dbReference>
<accession>A0A9N8VID5</accession>
<dbReference type="EMBL" id="CAJVPP010000214">
    <property type="protein sequence ID" value="CAG8456736.1"/>
    <property type="molecule type" value="Genomic_DNA"/>
</dbReference>
<dbReference type="PANTHER" id="PTHR11709">
    <property type="entry name" value="MULTI-COPPER OXIDASE"/>
    <property type="match status" value="1"/>
</dbReference>
<evidence type="ECO:0000313" key="9">
    <source>
        <dbReference type="Proteomes" id="UP000789375"/>
    </source>
</evidence>
<evidence type="ECO:0000256" key="1">
    <source>
        <dbReference type="ARBA" id="ARBA00010609"/>
    </source>
</evidence>
<evidence type="ECO:0000256" key="4">
    <source>
        <dbReference type="ARBA" id="ARBA00023008"/>
    </source>
</evidence>
<dbReference type="InterPro" id="IPR001117">
    <property type="entry name" value="Cu-oxidase_2nd"/>
</dbReference>
<dbReference type="FunFam" id="2.60.40.420:FF:000045">
    <property type="entry name" value="Laccase 2"/>
    <property type="match status" value="1"/>
</dbReference>
<dbReference type="Pfam" id="PF07732">
    <property type="entry name" value="Cu-oxidase_3"/>
    <property type="match status" value="1"/>
</dbReference>
<dbReference type="AlphaFoldDB" id="A0A9N8VID5"/>
<evidence type="ECO:0000259" key="5">
    <source>
        <dbReference type="Pfam" id="PF00394"/>
    </source>
</evidence>
<dbReference type="InterPro" id="IPR008972">
    <property type="entry name" value="Cupredoxin"/>
</dbReference>
<organism evidence="8 9">
    <name type="scientific">Funneliformis mosseae</name>
    <name type="common">Endomycorrhizal fungus</name>
    <name type="synonym">Glomus mosseae</name>
    <dbReference type="NCBI Taxonomy" id="27381"/>
    <lineage>
        <taxon>Eukaryota</taxon>
        <taxon>Fungi</taxon>
        <taxon>Fungi incertae sedis</taxon>
        <taxon>Mucoromycota</taxon>
        <taxon>Glomeromycotina</taxon>
        <taxon>Glomeromycetes</taxon>
        <taxon>Glomerales</taxon>
        <taxon>Glomeraceae</taxon>
        <taxon>Funneliformis</taxon>
    </lineage>
</organism>
<dbReference type="InterPro" id="IPR011706">
    <property type="entry name" value="Cu-oxidase_C"/>
</dbReference>
<dbReference type="InterPro" id="IPR045087">
    <property type="entry name" value="Cu-oxidase_fam"/>
</dbReference>
<evidence type="ECO:0000256" key="2">
    <source>
        <dbReference type="ARBA" id="ARBA00022723"/>
    </source>
</evidence>
<feature type="domain" description="Plastocyanin-like" evidence="5">
    <location>
        <begin position="199"/>
        <end position="351"/>
    </location>
</feature>
<evidence type="ECO:0000259" key="6">
    <source>
        <dbReference type="Pfam" id="PF07731"/>
    </source>
</evidence>
<dbReference type="InterPro" id="IPR033138">
    <property type="entry name" value="Cu_oxidase_CS"/>
</dbReference>
<feature type="domain" description="Plastocyanin-like" evidence="6">
    <location>
        <begin position="435"/>
        <end position="548"/>
    </location>
</feature>
<comment type="caution">
    <text evidence="8">The sequence shown here is derived from an EMBL/GenBank/DDBJ whole genome shotgun (WGS) entry which is preliminary data.</text>
</comment>
<sequence length="576" mass="65286">MTIDLSNLANLIETRIIMSQIGAIPLFTTSALSKPIFDRREQFSSDHQNIFQPFLPLYKTHKPVTRYYDLVISRTELAPDGLLTEVFTVNKQYPAPIIHANKGDRIVAKVTNHLGKSEPTAMHWHGMFQRGTNWFDGVVGMTQCPIPDDVSFVYDFSTGKQAGTFWYHAHTRAQFAEGIRGPLIIHDPDDPYREKYDLEYVVTLSDWYHDAIAELLEIRSRPNYVGRYNCSAAPEGSKCRKDNPLAVYKFESGKKYRLRIINTSALVHYIFSIDSHPLTIIEADGSYTKPYTVNRLPIGIGQRYSVIVKADQKVDNYWIRATIDSRCILSNNETINFDSAINYNVTGILRYFGAEKIDPTTSAFTDELPTCLGVPQNVLKLLRPEKVPEPVTDNILFNITIRPDEHNVTLAFVNNSSFVGDKYNPTLKQLAMHEIKSINELPRKRNAYALENPDGVVDITILNANGGIHPFHLHGHNFYVLGTGPGLVVDKSQLNLVDPFPRDVFVVNGTSWAVFRFKTNNAGVWSFHCHIEFHVEMGMIAQIVELPKEISKLKLPQATLDLCKKYSSFKSSFPQK</sequence>
<dbReference type="Pfam" id="PF00394">
    <property type="entry name" value="Cu-oxidase"/>
    <property type="match status" value="1"/>
</dbReference>
<dbReference type="Gene3D" id="2.60.40.420">
    <property type="entry name" value="Cupredoxins - blue copper proteins"/>
    <property type="match status" value="3"/>
</dbReference>
<dbReference type="InterPro" id="IPR011707">
    <property type="entry name" value="Cu-oxidase-like_N"/>
</dbReference>
<dbReference type="Proteomes" id="UP000789375">
    <property type="component" value="Unassembled WGS sequence"/>
</dbReference>
<keyword evidence="3" id="KW-0560">Oxidoreductase</keyword>
<evidence type="ECO:0000259" key="7">
    <source>
        <dbReference type="Pfam" id="PF07732"/>
    </source>
</evidence>
<reference evidence="8" key="1">
    <citation type="submission" date="2021-06" db="EMBL/GenBank/DDBJ databases">
        <authorList>
            <person name="Kallberg Y."/>
            <person name="Tangrot J."/>
            <person name="Rosling A."/>
        </authorList>
    </citation>
    <scope>NUCLEOTIDE SEQUENCE</scope>
    <source>
        <strain evidence="8">87-6 pot B 2015</strain>
    </source>
</reference>
<evidence type="ECO:0000256" key="3">
    <source>
        <dbReference type="ARBA" id="ARBA00023002"/>
    </source>
</evidence>
<keyword evidence="4" id="KW-0186">Copper</keyword>
<protein>
    <submittedName>
        <fullName evidence="8">10661_t:CDS:1</fullName>
    </submittedName>
</protein>
<keyword evidence="2" id="KW-0479">Metal-binding</keyword>
<dbReference type="PANTHER" id="PTHR11709:SF511">
    <property type="entry name" value="LACCASE"/>
    <property type="match status" value="1"/>
</dbReference>
<dbReference type="SUPFAM" id="SSF49503">
    <property type="entry name" value="Cupredoxins"/>
    <property type="match status" value="3"/>
</dbReference>
<dbReference type="Pfam" id="PF07731">
    <property type="entry name" value="Cu-oxidase_2"/>
    <property type="match status" value="1"/>
</dbReference>
<evidence type="ECO:0000313" key="8">
    <source>
        <dbReference type="EMBL" id="CAG8456736.1"/>
    </source>
</evidence>
<name>A0A9N8VID5_FUNMO</name>
<dbReference type="GO" id="GO:0016491">
    <property type="term" value="F:oxidoreductase activity"/>
    <property type="evidence" value="ECO:0007669"/>
    <property type="project" value="UniProtKB-KW"/>
</dbReference>
<gene>
    <name evidence="8" type="ORF">FMOSSE_LOCUS1828</name>
</gene>
<dbReference type="GO" id="GO:0005507">
    <property type="term" value="F:copper ion binding"/>
    <property type="evidence" value="ECO:0007669"/>
    <property type="project" value="InterPro"/>
</dbReference>
<dbReference type="PROSITE" id="PS00079">
    <property type="entry name" value="MULTICOPPER_OXIDASE1"/>
    <property type="match status" value="1"/>
</dbReference>
<dbReference type="PROSITE" id="PS00080">
    <property type="entry name" value="MULTICOPPER_OXIDASE2"/>
    <property type="match status" value="1"/>
</dbReference>
<feature type="domain" description="Plastocyanin-like" evidence="7">
    <location>
        <begin position="74"/>
        <end position="189"/>
    </location>
</feature>
<keyword evidence="9" id="KW-1185">Reference proteome</keyword>